<organism evidence="1 2">
    <name type="scientific">Chaenocephalus aceratus</name>
    <name type="common">Blackfin icefish</name>
    <name type="synonym">Chaenichthys aceratus</name>
    <dbReference type="NCBI Taxonomy" id="36190"/>
    <lineage>
        <taxon>Eukaryota</taxon>
        <taxon>Metazoa</taxon>
        <taxon>Chordata</taxon>
        <taxon>Craniata</taxon>
        <taxon>Vertebrata</taxon>
        <taxon>Euteleostomi</taxon>
        <taxon>Actinopterygii</taxon>
        <taxon>Neopterygii</taxon>
        <taxon>Teleostei</taxon>
        <taxon>Neoteleostei</taxon>
        <taxon>Acanthomorphata</taxon>
        <taxon>Eupercaria</taxon>
        <taxon>Perciformes</taxon>
        <taxon>Notothenioidei</taxon>
        <taxon>Channichthyidae</taxon>
        <taxon>Chaenocephalus</taxon>
    </lineage>
</organism>
<comment type="caution">
    <text evidence="1">The sequence shown here is derived from an EMBL/GenBank/DDBJ whole genome shotgun (WGS) entry which is preliminary data.</text>
</comment>
<dbReference type="Proteomes" id="UP001057452">
    <property type="component" value="Chromosome 23"/>
</dbReference>
<evidence type="ECO:0000313" key="1">
    <source>
        <dbReference type="EMBL" id="KAI4802773.1"/>
    </source>
</evidence>
<accession>A0ACB9VRJ9</accession>
<protein>
    <submittedName>
        <fullName evidence="1">Uncharacterized protein</fullName>
    </submittedName>
</protein>
<reference evidence="1" key="1">
    <citation type="submission" date="2022-05" db="EMBL/GenBank/DDBJ databases">
        <title>Chromosome-level genome of Chaenocephalus aceratus.</title>
        <authorList>
            <person name="Park H."/>
        </authorList>
    </citation>
    <scope>NUCLEOTIDE SEQUENCE</scope>
    <source>
        <strain evidence="1">KU_202001</strain>
    </source>
</reference>
<evidence type="ECO:0000313" key="2">
    <source>
        <dbReference type="Proteomes" id="UP001057452"/>
    </source>
</evidence>
<feature type="non-terminal residue" evidence="1">
    <location>
        <position position="1"/>
    </location>
</feature>
<name>A0ACB9VRJ9_CHAAC</name>
<proteinExistence type="predicted"/>
<sequence length="150" mass="16529">RTCGHTAATEGSGTMNQGDFSAFPPDSRYLQCVPVAYKVSGFMTIQRDEASLNIGEPGGGGTWRRLWDSEEMELISSVAFLPAAFLSSYAIPVTLAGNPDFACRIRCVRTPLMRLYISVQVRVNTSSLNTNRLARKLPQNNHKLNFDPNT</sequence>
<gene>
    <name evidence="1" type="ORF">KUCAC02_006349</name>
</gene>
<feature type="non-terminal residue" evidence="1">
    <location>
        <position position="150"/>
    </location>
</feature>
<keyword evidence="2" id="KW-1185">Reference proteome</keyword>
<dbReference type="EMBL" id="CM043807">
    <property type="protein sequence ID" value="KAI4802773.1"/>
    <property type="molecule type" value="Genomic_DNA"/>
</dbReference>